<evidence type="ECO:0000313" key="8">
    <source>
        <dbReference type="EMBL" id="PWG81778.1"/>
    </source>
</evidence>
<feature type="chain" id="PRO_5015526644" evidence="6">
    <location>
        <begin position="19"/>
        <end position="677"/>
    </location>
</feature>
<evidence type="ECO:0000256" key="1">
    <source>
        <dbReference type="ARBA" id="ARBA00010040"/>
    </source>
</evidence>
<feature type="domain" description="Peptidase S9 prolyl oligopeptidase catalytic" evidence="7">
    <location>
        <begin position="469"/>
        <end position="676"/>
    </location>
</feature>
<keyword evidence="9" id="KW-1185">Reference proteome</keyword>
<dbReference type="RefSeq" id="WP_109414722.1">
    <property type="nucleotide sequence ID" value="NZ_QEAS01000003.1"/>
</dbReference>
<name>A0A2U2PKC6_9SPHI</name>
<gene>
    <name evidence="8" type="ORF">DDR33_05300</name>
</gene>
<dbReference type="EMBL" id="QEAS01000003">
    <property type="protein sequence ID" value="PWG81778.1"/>
    <property type="molecule type" value="Genomic_DNA"/>
</dbReference>
<organism evidence="8 9">
    <name type="scientific">Pararcticibacter amylolyticus</name>
    <dbReference type="NCBI Taxonomy" id="2173175"/>
    <lineage>
        <taxon>Bacteria</taxon>
        <taxon>Pseudomonadati</taxon>
        <taxon>Bacteroidota</taxon>
        <taxon>Sphingobacteriia</taxon>
        <taxon>Sphingobacteriales</taxon>
        <taxon>Sphingobacteriaceae</taxon>
        <taxon>Pararcticibacter</taxon>
    </lineage>
</organism>
<keyword evidence="5" id="KW-0720">Serine protease</keyword>
<dbReference type="InterPro" id="IPR011659">
    <property type="entry name" value="WD40"/>
</dbReference>
<dbReference type="GO" id="GO:0006508">
    <property type="term" value="P:proteolysis"/>
    <property type="evidence" value="ECO:0007669"/>
    <property type="project" value="UniProtKB-KW"/>
</dbReference>
<keyword evidence="4" id="KW-0378">Hydrolase</keyword>
<accession>A0A2U2PKC6</accession>
<dbReference type="OrthoDB" id="9812921at2"/>
<dbReference type="InterPro" id="IPR011042">
    <property type="entry name" value="6-blade_b-propeller_TolB-like"/>
</dbReference>
<dbReference type="PANTHER" id="PTHR42776:SF13">
    <property type="entry name" value="DIPEPTIDYL-PEPTIDASE 5"/>
    <property type="match status" value="1"/>
</dbReference>
<dbReference type="InterPro" id="IPR001375">
    <property type="entry name" value="Peptidase_S9_cat"/>
</dbReference>
<feature type="signal peptide" evidence="6">
    <location>
        <begin position="1"/>
        <end position="18"/>
    </location>
</feature>
<evidence type="ECO:0000256" key="2">
    <source>
        <dbReference type="ARBA" id="ARBA00022670"/>
    </source>
</evidence>
<evidence type="ECO:0000313" key="9">
    <source>
        <dbReference type="Proteomes" id="UP000245647"/>
    </source>
</evidence>
<dbReference type="SUPFAM" id="SSF53474">
    <property type="entry name" value="alpha/beta-Hydrolases"/>
    <property type="match status" value="1"/>
</dbReference>
<comment type="similarity">
    <text evidence="1">Belongs to the peptidase S9C family.</text>
</comment>
<dbReference type="SUPFAM" id="SSF82171">
    <property type="entry name" value="DPP6 N-terminal domain-like"/>
    <property type="match status" value="1"/>
</dbReference>
<evidence type="ECO:0000259" key="7">
    <source>
        <dbReference type="Pfam" id="PF00326"/>
    </source>
</evidence>
<reference evidence="8 9" key="1">
    <citation type="submission" date="2018-04" db="EMBL/GenBank/DDBJ databases">
        <title>Pedobacter chongqingensis sp. nov., isolated from a rottenly hemp rope.</title>
        <authorList>
            <person name="Cai Y."/>
        </authorList>
    </citation>
    <scope>NUCLEOTIDE SEQUENCE [LARGE SCALE GENOMIC DNA]</scope>
    <source>
        <strain evidence="8 9">FJ4-8</strain>
    </source>
</reference>
<dbReference type="Gene3D" id="2.120.10.30">
    <property type="entry name" value="TolB, C-terminal domain"/>
    <property type="match status" value="2"/>
</dbReference>
<dbReference type="Proteomes" id="UP000245647">
    <property type="component" value="Unassembled WGS sequence"/>
</dbReference>
<evidence type="ECO:0000256" key="4">
    <source>
        <dbReference type="ARBA" id="ARBA00022801"/>
    </source>
</evidence>
<dbReference type="InterPro" id="IPR029058">
    <property type="entry name" value="AB_hydrolase_fold"/>
</dbReference>
<dbReference type="AlphaFoldDB" id="A0A2U2PKC6"/>
<dbReference type="Gene3D" id="3.40.50.1820">
    <property type="entry name" value="alpha/beta hydrolase"/>
    <property type="match status" value="1"/>
</dbReference>
<dbReference type="GO" id="GO:0004252">
    <property type="term" value="F:serine-type endopeptidase activity"/>
    <property type="evidence" value="ECO:0007669"/>
    <property type="project" value="TreeGrafter"/>
</dbReference>
<dbReference type="PANTHER" id="PTHR42776">
    <property type="entry name" value="SERINE PEPTIDASE S9 FAMILY MEMBER"/>
    <property type="match status" value="1"/>
</dbReference>
<comment type="caution">
    <text evidence="8">The sequence shown here is derived from an EMBL/GenBank/DDBJ whole genome shotgun (WGS) entry which is preliminary data.</text>
</comment>
<evidence type="ECO:0000256" key="6">
    <source>
        <dbReference type="SAM" id="SignalP"/>
    </source>
</evidence>
<dbReference type="Pfam" id="PF00326">
    <property type="entry name" value="Peptidase_S9"/>
    <property type="match status" value="1"/>
</dbReference>
<proteinExistence type="inferred from homology"/>
<keyword evidence="2" id="KW-0645">Protease</keyword>
<sequence>MKTSVSIALILAASMVNAQEKMTPELLWKLGRVSGEAVTPDGKNVIFGVSQYDVTENKSERNLYMIPVSGGAVKQLTEAAGAESIVHIDPKTGLIWFIYKGQLWTMNGDGSAKKQITDYQDGLSNVRISPDGKHILFSKEVQILKIHSTDRYPELKKSDAYVFDDLMYRHWDTWEDGKFQHIFYATFGNGKIGEARDIMKDEPYDCPQMPFGGREDAIWSPDGKFIVYVTKKKFGKEYAQSTNTDIFIYDLASGRTTNLTEGILGYDTAPAFNQNGSRMAWLSMDEDGYESDKNDILVYDFKSLKTYNLTKDWDGTVASWQWSNDGSRIYFVAPVKGTEQLFEISNISDPGKFTARNIRQVTKGVFDINGIIGQSGNQLVVSRTDMNHAAELYRVDLKSGLLNQLTSVNNIIYSRLALSKIEERHIRTTDNKDMLAWVIYPPDFDPSKKYPTLLYCQGGPQSALSQFYSFRWNFQLMAANGYIVIAPNRRGMPGHGVKWNEDISGDWGGQPIRDYLSAIDDISKESYVDKDRLGAVGASYGGFSVYMLAGVHNNRFKTFIAHDGLFDLRSWYGTTEELWFANKDIGGPYWGSKVPQSYKQSSPIEFADKWNTPIMIVQGGIDYRVPVEQGLEAFQLAQLKGIKSRLLYLPGENHWVMGAQNAIVWQREFFKWLSETL</sequence>
<dbReference type="FunFam" id="3.40.50.1820:FF:000028">
    <property type="entry name" value="S9 family peptidase"/>
    <property type="match status" value="1"/>
</dbReference>
<keyword evidence="3 6" id="KW-0732">Signal</keyword>
<evidence type="ECO:0000256" key="3">
    <source>
        <dbReference type="ARBA" id="ARBA00022729"/>
    </source>
</evidence>
<evidence type="ECO:0000256" key="5">
    <source>
        <dbReference type="ARBA" id="ARBA00022825"/>
    </source>
</evidence>
<dbReference type="Pfam" id="PF07676">
    <property type="entry name" value="PD40"/>
    <property type="match status" value="1"/>
</dbReference>
<protein>
    <submittedName>
        <fullName evidence="8">S9 family peptidase</fullName>
    </submittedName>
</protein>